<evidence type="ECO:0000313" key="2">
    <source>
        <dbReference type="Proteomes" id="UP001207654"/>
    </source>
</evidence>
<gene>
    <name evidence="1" type="ORF">OV287_39285</name>
</gene>
<reference evidence="1 2" key="1">
    <citation type="submission" date="2022-11" db="EMBL/GenBank/DDBJ databases">
        <title>Minimal conservation of predation-associated metabolite biosynthetic gene clusters underscores biosynthetic potential of Myxococcota including descriptions for ten novel species: Archangium lansinium sp. nov., Myxococcus landrumus sp. nov., Nannocystis bai.</title>
        <authorList>
            <person name="Ahearne A."/>
            <person name="Stevens C."/>
            <person name="Phillips K."/>
        </authorList>
    </citation>
    <scope>NUCLEOTIDE SEQUENCE [LARGE SCALE GENOMIC DNA]</scope>
    <source>
        <strain evidence="1 2">MIWBW</strain>
    </source>
</reference>
<protein>
    <recommendedName>
        <fullName evidence="3">PPE family protein</fullName>
    </recommendedName>
</protein>
<accession>A0ABT4AH46</accession>
<sequence>MGATHSECSNHESRKTSSRLSRTLYATAVLLLGASAGCGPIEEETRSSDLGTTAQEMVTLNGLAFNGLAFNGLAFNGLAVNGLAFNGLSNEAFTAWFDTDPVMADMLMKYTIACALQPGLIRTYTHGSTTYTWHGWLGLAPDWASGAQATEAEQQIISACLAAHGNKYGQRVLISILGRNAQGQPIPTFSWENDYFPEREACFFGNLFAGEGLYVGNDRGRLSERESTARACALSVGGKATHDACPPLLYVGSCQGSCKKDPTNTWYESCEYNGTTYQPLTTRMRSEDIYRCGDGVCQFTESCGTGRNYDSCRLDCGRCD</sequence>
<dbReference type="RefSeq" id="WP_267539168.1">
    <property type="nucleotide sequence ID" value="NZ_JAPNKA010000001.1"/>
</dbReference>
<dbReference type="Proteomes" id="UP001207654">
    <property type="component" value="Unassembled WGS sequence"/>
</dbReference>
<dbReference type="EMBL" id="JAPNKA010000001">
    <property type="protein sequence ID" value="MCY1080509.1"/>
    <property type="molecule type" value="Genomic_DNA"/>
</dbReference>
<evidence type="ECO:0000313" key="1">
    <source>
        <dbReference type="EMBL" id="MCY1080509.1"/>
    </source>
</evidence>
<comment type="caution">
    <text evidence="1">The sequence shown here is derived from an EMBL/GenBank/DDBJ whole genome shotgun (WGS) entry which is preliminary data.</text>
</comment>
<evidence type="ECO:0008006" key="3">
    <source>
        <dbReference type="Google" id="ProtNLM"/>
    </source>
</evidence>
<keyword evidence="2" id="KW-1185">Reference proteome</keyword>
<organism evidence="1 2">
    <name type="scientific">Archangium lansingense</name>
    <dbReference type="NCBI Taxonomy" id="2995310"/>
    <lineage>
        <taxon>Bacteria</taxon>
        <taxon>Pseudomonadati</taxon>
        <taxon>Myxococcota</taxon>
        <taxon>Myxococcia</taxon>
        <taxon>Myxococcales</taxon>
        <taxon>Cystobacterineae</taxon>
        <taxon>Archangiaceae</taxon>
        <taxon>Archangium</taxon>
    </lineage>
</organism>
<name>A0ABT4AH46_9BACT</name>
<proteinExistence type="predicted"/>